<dbReference type="AlphaFoldDB" id="A0A2I0JSQ7"/>
<dbReference type="EMBL" id="PGOL01001308">
    <property type="protein sequence ID" value="PKI59291.1"/>
    <property type="molecule type" value="Genomic_DNA"/>
</dbReference>
<protein>
    <submittedName>
        <fullName evidence="1">Uncharacterized protein</fullName>
    </submittedName>
</protein>
<sequence>MDAGDNSGHRRRFAVVDLGLTGVKTVGIGGNFVIFRRRFRIQPISKFPKTRANFPFSLTGLCSSPSESFFCSFNCNFFPFSVKISADFGENRDFGGSRSAGIAGSW</sequence>
<dbReference type="Proteomes" id="UP000233551">
    <property type="component" value="Unassembled WGS sequence"/>
</dbReference>
<evidence type="ECO:0000313" key="2">
    <source>
        <dbReference type="Proteomes" id="UP000233551"/>
    </source>
</evidence>
<comment type="caution">
    <text evidence="1">The sequence shown here is derived from an EMBL/GenBank/DDBJ whole genome shotgun (WGS) entry which is preliminary data.</text>
</comment>
<evidence type="ECO:0000313" key="1">
    <source>
        <dbReference type="EMBL" id="PKI59291.1"/>
    </source>
</evidence>
<organism evidence="1 2">
    <name type="scientific">Punica granatum</name>
    <name type="common">Pomegranate</name>
    <dbReference type="NCBI Taxonomy" id="22663"/>
    <lineage>
        <taxon>Eukaryota</taxon>
        <taxon>Viridiplantae</taxon>
        <taxon>Streptophyta</taxon>
        <taxon>Embryophyta</taxon>
        <taxon>Tracheophyta</taxon>
        <taxon>Spermatophyta</taxon>
        <taxon>Magnoliopsida</taxon>
        <taxon>eudicotyledons</taxon>
        <taxon>Gunneridae</taxon>
        <taxon>Pentapetalae</taxon>
        <taxon>rosids</taxon>
        <taxon>malvids</taxon>
        <taxon>Myrtales</taxon>
        <taxon>Lythraceae</taxon>
        <taxon>Punica</taxon>
    </lineage>
</organism>
<reference evidence="1 2" key="1">
    <citation type="submission" date="2017-11" db="EMBL/GenBank/DDBJ databases">
        <title>De-novo sequencing of pomegranate (Punica granatum L.) genome.</title>
        <authorList>
            <person name="Akparov Z."/>
            <person name="Amiraslanov A."/>
            <person name="Hajiyeva S."/>
            <person name="Abbasov M."/>
            <person name="Kaur K."/>
            <person name="Hamwieh A."/>
            <person name="Solovyev V."/>
            <person name="Salamov A."/>
            <person name="Braich B."/>
            <person name="Kosarev P."/>
            <person name="Mahmoud A."/>
            <person name="Hajiyev E."/>
            <person name="Babayeva S."/>
            <person name="Izzatullayeva V."/>
            <person name="Mammadov A."/>
            <person name="Mammadov A."/>
            <person name="Sharifova S."/>
            <person name="Ojaghi J."/>
            <person name="Eynullazada K."/>
            <person name="Bayramov B."/>
            <person name="Abdulazimova A."/>
            <person name="Shahmuradov I."/>
        </authorList>
    </citation>
    <scope>NUCLEOTIDE SEQUENCE [LARGE SCALE GENOMIC DNA]</scope>
    <source>
        <strain evidence="2">cv. AG2017</strain>
        <tissue evidence="1">Leaf</tissue>
    </source>
</reference>
<accession>A0A2I0JSQ7</accession>
<keyword evidence="2" id="KW-1185">Reference proteome</keyword>
<name>A0A2I0JSQ7_PUNGR</name>
<proteinExistence type="predicted"/>
<gene>
    <name evidence="1" type="ORF">CRG98_020311</name>
</gene>